<proteinExistence type="inferred from homology"/>
<dbReference type="GO" id="GO:0005516">
    <property type="term" value="F:calmodulin binding"/>
    <property type="evidence" value="ECO:0007669"/>
    <property type="project" value="InterPro"/>
</dbReference>
<dbReference type="GO" id="GO:0030705">
    <property type="term" value="P:cytoskeleton-dependent intracellular transport"/>
    <property type="evidence" value="ECO:0007669"/>
    <property type="project" value="TreeGrafter"/>
</dbReference>
<evidence type="ECO:0000256" key="6">
    <source>
        <dbReference type="ARBA" id="ARBA00023212"/>
    </source>
</evidence>
<keyword evidence="6" id="KW-0206">Cytoskeleton</keyword>
<feature type="compositionally biased region" description="Low complexity" evidence="7">
    <location>
        <begin position="205"/>
        <end position="223"/>
    </location>
</feature>
<dbReference type="GO" id="GO:0005798">
    <property type="term" value="C:Golgi-associated vesicle"/>
    <property type="evidence" value="ECO:0007669"/>
    <property type="project" value="TreeGrafter"/>
</dbReference>
<dbReference type="GO" id="GO:0008017">
    <property type="term" value="F:microtubule binding"/>
    <property type="evidence" value="ECO:0007669"/>
    <property type="project" value="InterPro"/>
</dbReference>
<feature type="compositionally biased region" description="Basic and acidic residues" evidence="7">
    <location>
        <begin position="485"/>
        <end position="496"/>
    </location>
</feature>
<dbReference type="GO" id="GO:0030424">
    <property type="term" value="C:axon"/>
    <property type="evidence" value="ECO:0007669"/>
    <property type="project" value="TreeGrafter"/>
</dbReference>
<organism evidence="9 10">
    <name type="scientific">Anas platyrhynchos platyrhynchos</name>
    <name type="common">Northern mallard</name>
    <dbReference type="NCBI Taxonomy" id="8840"/>
    <lineage>
        <taxon>Eukaryota</taxon>
        <taxon>Metazoa</taxon>
        <taxon>Chordata</taxon>
        <taxon>Craniata</taxon>
        <taxon>Vertebrata</taxon>
        <taxon>Euteleostomi</taxon>
        <taxon>Archelosauria</taxon>
        <taxon>Archosauria</taxon>
        <taxon>Dinosauria</taxon>
        <taxon>Saurischia</taxon>
        <taxon>Theropoda</taxon>
        <taxon>Coelurosauria</taxon>
        <taxon>Aves</taxon>
        <taxon>Neognathae</taxon>
        <taxon>Galloanserae</taxon>
        <taxon>Anseriformes</taxon>
        <taxon>Anatidae</taxon>
        <taxon>Anatinae</taxon>
        <taxon>Anas</taxon>
    </lineage>
</organism>
<reference evidence="9 10" key="1">
    <citation type="submission" date="2017-10" db="EMBL/GenBank/DDBJ databases">
        <title>A new Pekin duck reference genome.</title>
        <authorList>
            <person name="Hou Z.-C."/>
            <person name="Zhou Z.-K."/>
            <person name="Zhu F."/>
            <person name="Hou S.-S."/>
        </authorList>
    </citation>
    <scope>NUCLEOTIDE SEQUENCE [LARGE SCALE GENOMIC DNA]</scope>
</reference>
<feature type="chain" id="PRO_5019779234" evidence="8">
    <location>
        <begin position="26"/>
        <end position="557"/>
    </location>
</feature>
<dbReference type="GO" id="GO:0005801">
    <property type="term" value="C:cis-Golgi network"/>
    <property type="evidence" value="ECO:0007669"/>
    <property type="project" value="TreeGrafter"/>
</dbReference>
<dbReference type="GeneTree" id="ENSGT00530000063947"/>
<keyword evidence="5" id="KW-0493">Microtubule</keyword>
<keyword evidence="3" id="KW-0813">Transport</keyword>
<comment type="similarity">
    <text evidence="2">Belongs to the STOP family.</text>
</comment>
<gene>
    <name evidence="9" type="primary">MAP6</name>
</gene>
<feature type="compositionally biased region" description="Basic and acidic residues" evidence="7">
    <location>
        <begin position="538"/>
        <end position="557"/>
    </location>
</feature>
<name>A0A493SZC2_ANAPP</name>
<keyword evidence="4" id="KW-0963">Cytoplasm</keyword>
<evidence type="ECO:0000256" key="4">
    <source>
        <dbReference type="ARBA" id="ARBA00022490"/>
    </source>
</evidence>
<feature type="region of interest" description="Disordered" evidence="7">
    <location>
        <begin position="98"/>
        <end position="117"/>
    </location>
</feature>
<keyword evidence="8" id="KW-0732">Signal</keyword>
<evidence type="ECO:0000313" key="10">
    <source>
        <dbReference type="Proteomes" id="UP000016666"/>
    </source>
</evidence>
<feature type="compositionally biased region" description="Pro residues" evidence="7">
    <location>
        <begin position="99"/>
        <end position="117"/>
    </location>
</feature>
<dbReference type="AlphaFoldDB" id="A0A493SZC2"/>
<accession>A0A493SZC2</accession>
<feature type="compositionally biased region" description="Low complexity" evidence="7">
    <location>
        <begin position="386"/>
        <end position="399"/>
    </location>
</feature>
<evidence type="ECO:0000313" key="9">
    <source>
        <dbReference type="Ensembl" id="ENSAPLP00000018891.1"/>
    </source>
</evidence>
<dbReference type="Proteomes" id="UP000016666">
    <property type="component" value="Chromosome 1"/>
</dbReference>
<dbReference type="GO" id="GO:0000226">
    <property type="term" value="P:microtubule cytoskeleton organization"/>
    <property type="evidence" value="ECO:0007669"/>
    <property type="project" value="InterPro"/>
</dbReference>
<comment type="subcellular location">
    <subcellularLocation>
        <location evidence="1">Cytoplasm</location>
        <location evidence="1">Cytoskeleton</location>
    </subcellularLocation>
</comment>
<dbReference type="GO" id="GO:0005874">
    <property type="term" value="C:microtubule"/>
    <property type="evidence" value="ECO:0007669"/>
    <property type="project" value="UniProtKB-KW"/>
</dbReference>
<dbReference type="Ensembl" id="ENSAPLT00000027288.1">
    <property type="protein sequence ID" value="ENSAPLP00000018891.1"/>
    <property type="gene ID" value="ENSAPLG00000029565.1"/>
</dbReference>
<evidence type="ECO:0000256" key="5">
    <source>
        <dbReference type="ARBA" id="ARBA00022701"/>
    </source>
</evidence>
<dbReference type="GO" id="GO:0070507">
    <property type="term" value="P:regulation of microtubule cytoskeleton organization"/>
    <property type="evidence" value="ECO:0007669"/>
    <property type="project" value="TreeGrafter"/>
</dbReference>
<evidence type="ECO:0000256" key="8">
    <source>
        <dbReference type="SAM" id="SignalP"/>
    </source>
</evidence>
<protein>
    <submittedName>
        <fullName evidence="9">Microtubule associated protein 6</fullName>
    </submittedName>
</protein>
<feature type="compositionally biased region" description="Basic and acidic residues" evidence="7">
    <location>
        <begin position="367"/>
        <end position="384"/>
    </location>
</feature>
<dbReference type="GO" id="GO:0030425">
    <property type="term" value="C:dendrite"/>
    <property type="evidence" value="ECO:0007669"/>
    <property type="project" value="TreeGrafter"/>
</dbReference>
<reference evidence="9" key="3">
    <citation type="submission" date="2025-09" db="UniProtKB">
        <authorList>
            <consortium name="Ensembl"/>
        </authorList>
    </citation>
    <scope>IDENTIFICATION</scope>
</reference>
<feature type="signal peptide" evidence="8">
    <location>
        <begin position="1"/>
        <end position="25"/>
    </location>
</feature>
<feature type="compositionally biased region" description="Pro residues" evidence="7">
    <location>
        <begin position="224"/>
        <end position="233"/>
    </location>
</feature>
<dbReference type="GO" id="GO:0048813">
    <property type="term" value="P:dendrite morphogenesis"/>
    <property type="evidence" value="ECO:0007669"/>
    <property type="project" value="TreeGrafter"/>
</dbReference>
<dbReference type="PANTHER" id="PTHR14759">
    <property type="entry name" value="STOP PROTEIN"/>
    <property type="match status" value="1"/>
</dbReference>
<dbReference type="OMA" id="NEFRPWV"/>
<evidence type="ECO:0000256" key="3">
    <source>
        <dbReference type="ARBA" id="ARBA00022448"/>
    </source>
</evidence>
<dbReference type="GO" id="GO:0050772">
    <property type="term" value="P:positive regulation of axonogenesis"/>
    <property type="evidence" value="ECO:0007669"/>
    <property type="project" value="TreeGrafter"/>
</dbReference>
<evidence type="ECO:0000256" key="7">
    <source>
        <dbReference type="SAM" id="MobiDB-lite"/>
    </source>
</evidence>
<evidence type="ECO:0000256" key="2">
    <source>
        <dbReference type="ARBA" id="ARBA00005728"/>
    </source>
</evidence>
<feature type="compositionally biased region" description="Basic and acidic residues" evidence="7">
    <location>
        <begin position="277"/>
        <end position="298"/>
    </location>
</feature>
<dbReference type="PANTHER" id="PTHR14759:SF29">
    <property type="entry name" value="MICROTUBULE-ASSOCIATED PROTEIN 6"/>
    <property type="match status" value="1"/>
</dbReference>
<feature type="region of interest" description="Disordered" evidence="7">
    <location>
        <begin position="201"/>
        <end position="400"/>
    </location>
</feature>
<sequence length="557" mass="60630">MCCMSCLCDLVCVCARLFMCARVCACVACVCTCSCMCTCVHACTRVFPCTHTCISMHTHPPISMHTLTPLSPHALHFSPPSLHTRPCTRPLKVHARRYTPPPPKTPPPPQTDPSLPPFLPPLPAGGARCAALRCAVPALRCASPGASPLFLVPSPGPLSPSPPAATMAWPCITRACCIARFWNQLDKADIAVPLVFTKYSEATEQQQHPQHPQHPQQQQQQPQPVVPAPPQRPSVPIATQPGADAAAAAGGGGGGEAAPGSARPGPAPHASPPADSVMRHDYKPWKVQRPEPSCKPKSEYQPSDAPFEKETQYQKDFRAWPIPKRGDHPWIPKAGPSPVLGPERASPEKPALEKRRKKEEDPEAEEEHPKAGAGREKGRQKGEEPGGQQAEAGRGRAAADALNRQIKEEVVAAGVSSSYRNEFRPWIDVKPVKAIKAKAQYKPPEEKMTHETSYSAQFKGETSKPAPADNKFLERRRIRTLYSEPYKEPPKVEKPSVKPSKPKKTTTSHKPLKKAKDKQIASGRAAKKKSAETSNTAKPEDKEKSKEMNNKLAEAKE</sequence>
<keyword evidence="10" id="KW-1185">Reference proteome</keyword>
<evidence type="ECO:0000256" key="1">
    <source>
        <dbReference type="ARBA" id="ARBA00004245"/>
    </source>
</evidence>
<feature type="region of interest" description="Disordered" evidence="7">
    <location>
        <begin position="439"/>
        <end position="557"/>
    </location>
</feature>
<feature type="compositionally biased region" description="Basic and acidic residues" evidence="7">
    <location>
        <begin position="306"/>
        <end position="330"/>
    </location>
</feature>
<reference evidence="9" key="2">
    <citation type="submission" date="2025-08" db="UniProtKB">
        <authorList>
            <consortium name="Ensembl"/>
        </authorList>
    </citation>
    <scope>IDENTIFICATION</scope>
</reference>
<feature type="compositionally biased region" description="Basic residues" evidence="7">
    <location>
        <begin position="500"/>
        <end position="516"/>
    </location>
</feature>
<dbReference type="STRING" id="8840.ENSAPLP00000018891"/>
<dbReference type="InterPro" id="IPR007882">
    <property type="entry name" value="MAP6"/>
</dbReference>